<dbReference type="InterPro" id="IPR000873">
    <property type="entry name" value="AMP-dep_synth/lig_dom"/>
</dbReference>
<dbReference type="Gene3D" id="3.40.50.12780">
    <property type="entry name" value="N-terminal domain of ligase-like"/>
    <property type="match status" value="1"/>
</dbReference>
<name>A0A9D2DE29_9BACT</name>
<dbReference type="InterPro" id="IPR020845">
    <property type="entry name" value="AMP-binding_CS"/>
</dbReference>
<protein>
    <submittedName>
        <fullName evidence="3">AMP-binding protein</fullName>
    </submittedName>
</protein>
<evidence type="ECO:0000256" key="1">
    <source>
        <dbReference type="SAM" id="Phobius"/>
    </source>
</evidence>
<dbReference type="Pfam" id="PF00501">
    <property type="entry name" value="AMP-binding"/>
    <property type="match status" value="1"/>
</dbReference>
<dbReference type="PANTHER" id="PTHR24096">
    <property type="entry name" value="LONG-CHAIN-FATTY-ACID--COA LIGASE"/>
    <property type="match status" value="1"/>
</dbReference>
<keyword evidence="1" id="KW-0812">Transmembrane</keyword>
<keyword evidence="1" id="KW-0472">Membrane</keyword>
<dbReference type="PROSITE" id="PS00455">
    <property type="entry name" value="AMP_BINDING"/>
    <property type="match status" value="1"/>
</dbReference>
<feature type="domain" description="AMP-dependent synthetase/ligase" evidence="2">
    <location>
        <begin position="14"/>
        <end position="411"/>
    </location>
</feature>
<sequence>MMQENLIRMYQQSFRDNAELPALSDYFKQETFSYMEMAQEIAKLHLLFETCGIERGDKIALIGRNNPRWVIAYIATITYGAVIVPMLQDFPANDVNHIIQHSESKLLFLGDNFWDIIHEDELERIQAAFSLTDFHCLYEQQGDRITRFQEQIDTHFRTRYPEGFTKEEIRYPEITNDTLCLLNYTSGTTGFSKGVMLPVNSLTANVVFVGQHHIHARGSRVLSFLPLAHAYGCAIDMLAPLAVGAHITLLGKMPAPKILLEAMASVRPNVVVTVPLLIEKIVRKQVFPKLSSGVAKLAVKIPVVNSKIYADIREKLIQAFGGEMSHVIIGGAPLNAEVEDFLVKIKFPFCVGYGMTECGPLISYTDYWEFIPRSCGKVLAPYMELKIDSPDPYNIPGEILTRGENVMMGYYKNEKATADILEPDGWLHTGDMGTTDEIGTIFIRGRCKSMLLGSNGQNIYPEELEARLNNMRCIMESLVVDRNGKLVALVVPDYEEADRLGVDHAQLQEIMKENLQELNTQVAAYERVADIVLYPTEFEKTAKRSIKRYLYQ</sequence>
<reference evidence="3" key="2">
    <citation type="submission" date="2021-04" db="EMBL/GenBank/DDBJ databases">
        <authorList>
            <person name="Gilroy R."/>
        </authorList>
    </citation>
    <scope>NUCLEOTIDE SEQUENCE</scope>
    <source>
        <strain evidence="3">ChiHjej11B10-19426</strain>
    </source>
</reference>
<proteinExistence type="predicted"/>
<dbReference type="AlphaFoldDB" id="A0A9D2DE29"/>
<feature type="transmembrane region" description="Helical" evidence="1">
    <location>
        <begin position="69"/>
        <end position="87"/>
    </location>
</feature>
<accession>A0A9D2DE29</accession>
<dbReference type="InterPro" id="IPR045851">
    <property type="entry name" value="AMP-bd_C_sf"/>
</dbReference>
<evidence type="ECO:0000313" key="4">
    <source>
        <dbReference type="Proteomes" id="UP000824014"/>
    </source>
</evidence>
<dbReference type="SUPFAM" id="SSF56801">
    <property type="entry name" value="Acetyl-CoA synthetase-like"/>
    <property type="match status" value="1"/>
</dbReference>
<dbReference type="EMBL" id="DXCC01000017">
    <property type="protein sequence ID" value="HIZ15365.1"/>
    <property type="molecule type" value="Genomic_DNA"/>
</dbReference>
<gene>
    <name evidence="3" type="ORF">H9816_05600</name>
</gene>
<organism evidence="3 4">
    <name type="scientific">Candidatus Tidjanibacter faecipullorum</name>
    <dbReference type="NCBI Taxonomy" id="2838766"/>
    <lineage>
        <taxon>Bacteria</taxon>
        <taxon>Pseudomonadati</taxon>
        <taxon>Bacteroidota</taxon>
        <taxon>Bacteroidia</taxon>
        <taxon>Bacteroidales</taxon>
        <taxon>Rikenellaceae</taxon>
        <taxon>Tidjanibacter</taxon>
    </lineage>
</organism>
<dbReference type="PANTHER" id="PTHR24096:SF420">
    <property type="entry name" value="LONG-CHAIN-FATTY-ACID--COA LIGASE-RELATED"/>
    <property type="match status" value="1"/>
</dbReference>
<dbReference type="InterPro" id="IPR042099">
    <property type="entry name" value="ANL_N_sf"/>
</dbReference>
<evidence type="ECO:0000313" key="3">
    <source>
        <dbReference type="EMBL" id="HIZ15365.1"/>
    </source>
</evidence>
<dbReference type="Proteomes" id="UP000824014">
    <property type="component" value="Unassembled WGS sequence"/>
</dbReference>
<keyword evidence="1" id="KW-1133">Transmembrane helix</keyword>
<comment type="caution">
    <text evidence="3">The sequence shown here is derived from an EMBL/GenBank/DDBJ whole genome shotgun (WGS) entry which is preliminary data.</text>
</comment>
<evidence type="ECO:0000259" key="2">
    <source>
        <dbReference type="Pfam" id="PF00501"/>
    </source>
</evidence>
<dbReference type="Gene3D" id="3.30.300.30">
    <property type="match status" value="1"/>
</dbReference>
<dbReference type="GO" id="GO:0016405">
    <property type="term" value="F:CoA-ligase activity"/>
    <property type="evidence" value="ECO:0007669"/>
    <property type="project" value="TreeGrafter"/>
</dbReference>
<reference evidence="3" key="1">
    <citation type="journal article" date="2021" name="PeerJ">
        <title>Extensive microbial diversity within the chicken gut microbiome revealed by metagenomics and culture.</title>
        <authorList>
            <person name="Gilroy R."/>
            <person name="Ravi A."/>
            <person name="Getino M."/>
            <person name="Pursley I."/>
            <person name="Horton D.L."/>
            <person name="Alikhan N.F."/>
            <person name="Baker D."/>
            <person name="Gharbi K."/>
            <person name="Hall N."/>
            <person name="Watson M."/>
            <person name="Adriaenssens E.M."/>
            <person name="Foster-Nyarko E."/>
            <person name="Jarju S."/>
            <person name="Secka A."/>
            <person name="Antonio M."/>
            <person name="Oren A."/>
            <person name="Chaudhuri R.R."/>
            <person name="La Ragione R."/>
            <person name="Hildebrand F."/>
            <person name="Pallen M.J."/>
        </authorList>
    </citation>
    <scope>NUCLEOTIDE SEQUENCE</scope>
    <source>
        <strain evidence="3">ChiHjej11B10-19426</strain>
    </source>
</reference>